<dbReference type="PANTHER" id="PTHR33744">
    <property type="entry name" value="CARBOHYDRATE DIACID REGULATOR"/>
    <property type="match status" value="1"/>
</dbReference>
<dbReference type="InterPro" id="IPR042070">
    <property type="entry name" value="PucR_C-HTH_sf"/>
</dbReference>
<protein>
    <submittedName>
        <fullName evidence="3">DNA-binding transcriptional regulator, PucR family</fullName>
    </submittedName>
</protein>
<dbReference type="InterPro" id="IPR051448">
    <property type="entry name" value="CdaR-like_regulators"/>
</dbReference>
<evidence type="ECO:0000313" key="4">
    <source>
        <dbReference type="Proteomes" id="UP000198727"/>
    </source>
</evidence>
<reference evidence="4" key="1">
    <citation type="submission" date="2016-10" db="EMBL/GenBank/DDBJ databases">
        <authorList>
            <person name="Varghese N."/>
            <person name="Submissions S."/>
        </authorList>
    </citation>
    <scope>NUCLEOTIDE SEQUENCE [LARGE SCALE GENOMIC DNA]</scope>
    <source>
        <strain evidence="4">CGMCC 4.5579</strain>
    </source>
</reference>
<dbReference type="GO" id="GO:0003677">
    <property type="term" value="F:DNA binding"/>
    <property type="evidence" value="ECO:0007669"/>
    <property type="project" value="UniProtKB-KW"/>
</dbReference>
<sequence>MTLVKSLLAIPELRLRLRTGAGRLDRAVSRVYGTELPDPSRYLSPGELVLSGLLWWRGPADAEPFVAALAAADAAALAASGADTGGIPPELVEACERHGIPLLEVPPDLSFAVVTERIILELAADRDTTSEARKRLLAAAAERDPLPALLRHGVAELGAPCAVATGAGRVVAHGGPAPEAPRELAERFLRGGCRATVHGGVTLLPVGERALVPWLLVVGADRAGWPAGRQAVAEELAGLVELARARAGELRRAADRVAEPLLRLVGGGTAGEAELAGALGAAGLPAGARLRVVLARATGSPPGLAAELLTEVLADHPGRAVVGEVGTETWALVDAREWPAGWAAAAASALSTLEPALAADRVLLGIGGPSTVSGLRGASEEARHALGVAARRGDRIAVVSGDQIGAHHLLLAGAPDELRSSLRQRILGPLLAYDEAQHGDLVRTVRVFLECSGSPAAAAKALHVHVNTLRYRIARAGELLGLDLTDFINQVDVYLALCVEADTHQPRRP</sequence>
<dbReference type="Proteomes" id="UP000198727">
    <property type="component" value="Unassembled WGS sequence"/>
</dbReference>
<dbReference type="AlphaFoldDB" id="A0A1I5KF81"/>
<dbReference type="EMBL" id="FOWW01000001">
    <property type="protein sequence ID" value="SFO83668.1"/>
    <property type="molecule type" value="Genomic_DNA"/>
</dbReference>
<dbReference type="RefSeq" id="WP_092526267.1">
    <property type="nucleotide sequence ID" value="NZ_FOWW01000001.1"/>
</dbReference>
<feature type="domain" description="Purine catabolism PurC-like" evidence="1">
    <location>
        <begin position="7"/>
        <end position="119"/>
    </location>
</feature>
<proteinExistence type="predicted"/>
<feature type="domain" description="PucR C-terminal helix-turn-helix" evidence="2">
    <location>
        <begin position="441"/>
        <end position="497"/>
    </location>
</feature>
<accession>A0A1I5KF81</accession>
<dbReference type="OrthoDB" id="3170447at2"/>
<evidence type="ECO:0000313" key="3">
    <source>
        <dbReference type="EMBL" id="SFO83668.1"/>
    </source>
</evidence>
<dbReference type="Gene3D" id="1.10.10.2840">
    <property type="entry name" value="PucR C-terminal helix-turn-helix domain"/>
    <property type="match status" value="1"/>
</dbReference>
<name>A0A1I5KF81_9PSEU</name>
<dbReference type="InterPro" id="IPR025736">
    <property type="entry name" value="PucR_C-HTH_dom"/>
</dbReference>
<dbReference type="InterPro" id="IPR012914">
    <property type="entry name" value="PucR_dom"/>
</dbReference>
<evidence type="ECO:0000259" key="2">
    <source>
        <dbReference type="Pfam" id="PF13556"/>
    </source>
</evidence>
<dbReference type="STRING" id="587909.SAMN05421810_101121"/>
<keyword evidence="3" id="KW-0238">DNA-binding</keyword>
<dbReference type="Pfam" id="PF07905">
    <property type="entry name" value="PucR"/>
    <property type="match status" value="1"/>
</dbReference>
<keyword evidence="4" id="KW-1185">Reference proteome</keyword>
<dbReference type="PANTHER" id="PTHR33744:SF17">
    <property type="entry name" value="CONSERVED PROTEIN"/>
    <property type="match status" value="1"/>
</dbReference>
<organism evidence="3 4">
    <name type="scientific">Amycolatopsis arida</name>
    <dbReference type="NCBI Taxonomy" id="587909"/>
    <lineage>
        <taxon>Bacteria</taxon>
        <taxon>Bacillati</taxon>
        <taxon>Actinomycetota</taxon>
        <taxon>Actinomycetes</taxon>
        <taxon>Pseudonocardiales</taxon>
        <taxon>Pseudonocardiaceae</taxon>
        <taxon>Amycolatopsis</taxon>
    </lineage>
</organism>
<dbReference type="Pfam" id="PF13556">
    <property type="entry name" value="HTH_30"/>
    <property type="match status" value="1"/>
</dbReference>
<evidence type="ECO:0000259" key="1">
    <source>
        <dbReference type="Pfam" id="PF07905"/>
    </source>
</evidence>
<gene>
    <name evidence="3" type="ORF">SAMN05421810_101121</name>
</gene>